<dbReference type="PROSITE" id="PS50932">
    <property type="entry name" value="HTH_LACI_2"/>
    <property type="match status" value="1"/>
</dbReference>
<proteinExistence type="predicted"/>
<dbReference type="PANTHER" id="PTHR30146">
    <property type="entry name" value="LACI-RELATED TRANSCRIPTIONAL REPRESSOR"/>
    <property type="match status" value="1"/>
</dbReference>
<evidence type="ECO:0000259" key="4">
    <source>
        <dbReference type="PROSITE" id="PS50932"/>
    </source>
</evidence>
<evidence type="ECO:0000256" key="2">
    <source>
        <dbReference type="ARBA" id="ARBA00023125"/>
    </source>
</evidence>
<comment type="caution">
    <text evidence="5">The sequence shown here is derived from an EMBL/GenBank/DDBJ whole genome shotgun (WGS) entry which is preliminary data.</text>
</comment>
<dbReference type="Gene3D" id="1.10.260.40">
    <property type="entry name" value="lambda repressor-like DNA-binding domains"/>
    <property type="match status" value="1"/>
</dbReference>
<dbReference type="Pfam" id="PF13377">
    <property type="entry name" value="Peripla_BP_3"/>
    <property type="match status" value="1"/>
</dbReference>
<sequence>METITPDDNEPRHITSATLIDVARVAGVSPITVSRALNQPQLVRPGTLARIQAAVRETGYAKNPAPTGAPAVKGGRSKLVALILPTVSNPIFTDMVQAASDKLTDGGYQLMLGLAGYELWREEILVETVLSRRPDGIILTGTLHSDNTRKHLAEAGIPVVETWDLTPSPIDMLVGFSHEEVGKTVAQRMLDRGYRRIALLTANDPRAARRNQGMQAALARQGVSVVATETVAVPASLQLGREGCARLLSSAPDMELVVCSSDTLAQGALTEAASRGIKVPDQLAILGFGDLNFAAHTYPSLSSVRVDGHAIGRLAADMLLQRLALPAGATVAGPQVIDTGFELIERGST</sequence>
<dbReference type="InterPro" id="IPR046335">
    <property type="entry name" value="LacI/GalR-like_sensor"/>
</dbReference>
<dbReference type="InterPro" id="IPR010982">
    <property type="entry name" value="Lambda_DNA-bd_dom_sf"/>
</dbReference>
<dbReference type="EMBL" id="WKJJ01000011">
    <property type="protein sequence ID" value="MRV73694.1"/>
    <property type="molecule type" value="Genomic_DNA"/>
</dbReference>
<dbReference type="RefSeq" id="WP_154376516.1">
    <property type="nucleotide sequence ID" value="NZ_WKJJ01000011.1"/>
</dbReference>
<organism evidence="5 6">
    <name type="scientific">Pseudoduganella rivuli</name>
    <dbReference type="NCBI Taxonomy" id="2666085"/>
    <lineage>
        <taxon>Bacteria</taxon>
        <taxon>Pseudomonadati</taxon>
        <taxon>Pseudomonadota</taxon>
        <taxon>Betaproteobacteria</taxon>
        <taxon>Burkholderiales</taxon>
        <taxon>Oxalobacteraceae</taxon>
        <taxon>Telluria group</taxon>
        <taxon>Pseudoduganella</taxon>
    </lineage>
</organism>
<dbReference type="Proteomes" id="UP000446768">
    <property type="component" value="Unassembled WGS sequence"/>
</dbReference>
<evidence type="ECO:0000313" key="6">
    <source>
        <dbReference type="Proteomes" id="UP000446768"/>
    </source>
</evidence>
<evidence type="ECO:0000256" key="1">
    <source>
        <dbReference type="ARBA" id="ARBA00023015"/>
    </source>
</evidence>
<gene>
    <name evidence="5" type="ORF">GJ700_18435</name>
</gene>
<keyword evidence="2" id="KW-0238">DNA-binding</keyword>
<dbReference type="Pfam" id="PF00356">
    <property type="entry name" value="LacI"/>
    <property type="match status" value="1"/>
</dbReference>
<dbReference type="SUPFAM" id="SSF53822">
    <property type="entry name" value="Periplasmic binding protein-like I"/>
    <property type="match status" value="1"/>
</dbReference>
<dbReference type="GO" id="GO:0003700">
    <property type="term" value="F:DNA-binding transcription factor activity"/>
    <property type="evidence" value="ECO:0007669"/>
    <property type="project" value="TreeGrafter"/>
</dbReference>
<feature type="domain" description="HTH lacI-type" evidence="4">
    <location>
        <begin position="17"/>
        <end position="71"/>
    </location>
</feature>
<dbReference type="GO" id="GO:0000976">
    <property type="term" value="F:transcription cis-regulatory region binding"/>
    <property type="evidence" value="ECO:0007669"/>
    <property type="project" value="TreeGrafter"/>
</dbReference>
<dbReference type="CDD" id="cd01392">
    <property type="entry name" value="HTH_LacI"/>
    <property type="match status" value="1"/>
</dbReference>
<protein>
    <submittedName>
        <fullName evidence="5">Substrate-binding domain-containing protein</fullName>
    </submittedName>
</protein>
<dbReference type="CDD" id="cd01575">
    <property type="entry name" value="PBP1_GntR"/>
    <property type="match status" value="1"/>
</dbReference>
<keyword evidence="1" id="KW-0805">Transcription regulation</keyword>
<evidence type="ECO:0000313" key="5">
    <source>
        <dbReference type="EMBL" id="MRV73694.1"/>
    </source>
</evidence>
<dbReference type="Gene3D" id="3.40.50.2300">
    <property type="match status" value="2"/>
</dbReference>
<dbReference type="PANTHER" id="PTHR30146:SF33">
    <property type="entry name" value="TRANSCRIPTIONAL REGULATOR"/>
    <property type="match status" value="1"/>
</dbReference>
<dbReference type="PROSITE" id="PS00356">
    <property type="entry name" value="HTH_LACI_1"/>
    <property type="match status" value="1"/>
</dbReference>
<name>A0A7X2LV98_9BURK</name>
<keyword evidence="6" id="KW-1185">Reference proteome</keyword>
<reference evidence="5 6" key="1">
    <citation type="submission" date="2019-11" db="EMBL/GenBank/DDBJ databases">
        <title>Novel species isolated from a subtropical stream in China.</title>
        <authorList>
            <person name="Lu H."/>
        </authorList>
    </citation>
    <scope>NUCLEOTIDE SEQUENCE [LARGE SCALE GENOMIC DNA]</scope>
    <source>
        <strain evidence="5 6">FT92W</strain>
    </source>
</reference>
<dbReference type="InterPro" id="IPR028082">
    <property type="entry name" value="Peripla_BP_I"/>
</dbReference>
<accession>A0A7X2LV98</accession>
<dbReference type="SUPFAM" id="SSF47413">
    <property type="entry name" value="lambda repressor-like DNA-binding domains"/>
    <property type="match status" value="1"/>
</dbReference>
<evidence type="ECO:0000256" key="3">
    <source>
        <dbReference type="ARBA" id="ARBA00023163"/>
    </source>
</evidence>
<dbReference type="AlphaFoldDB" id="A0A7X2LV98"/>
<dbReference type="SMART" id="SM00354">
    <property type="entry name" value="HTH_LACI"/>
    <property type="match status" value="1"/>
</dbReference>
<keyword evidence="3" id="KW-0804">Transcription</keyword>
<dbReference type="InterPro" id="IPR000843">
    <property type="entry name" value="HTH_LacI"/>
</dbReference>